<dbReference type="OrthoDB" id="9775849at2"/>
<dbReference type="PANTHER" id="PTHR10584">
    <property type="entry name" value="SUGAR KINASE"/>
    <property type="match status" value="1"/>
</dbReference>
<dbReference type="PROSITE" id="PS00583">
    <property type="entry name" value="PFKB_KINASES_1"/>
    <property type="match status" value="1"/>
</dbReference>
<dbReference type="Gene3D" id="3.40.1190.20">
    <property type="match status" value="1"/>
</dbReference>
<name>A0A285I4P5_9ACTN</name>
<accession>A0A285I4P5</accession>
<dbReference type="InterPro" id="IPR011611">
    <property type="entry name" value="PfkB_dom"/>
</dbReference>
<dbReference type="GO" id="GO:0005829">
    <property type="term" value="C:cytosol"/>
    <property type="evidence" value="ECO:0007669"/>
    <property type="project" value="TreeGrafter"/>
</dbReference>
<proteinExistence type="inferred from homology"/>
<dbReference type="PROSITE" id="PS00584">
    <property type="entry name" value="PFKB_KINASES_2"/>
    <property type="match status" value="1"/>
</dbReference>
<dbReference type="Pfam" id="PF00294">
    <property type="entry name" value="PfkB"/>
    <property type="match status" value="1"/>
</dbReference>
<gene>
    <name evidence="6" type="ORF">SAMN05421748_106353</name>
</gene>
<evidence type="ECO:0000256" key="1">
    <source>
        <dbReference type="ARBA" id="ARBA00010688"/>
    </source>
</evidence>
<dbReference type="EMBL" id="OBDY01000006">
    <property type="protein sequence ID" value="SNY42938.1"/>
    <property type="molecule type" value="Genomic_DNA"/>
</dbReference>
<evidence type="ECO:0000256" key="2">
    <source>
        <dbReference type="ARBA" id="ARBA00022679"/>
    </source>
</evidence>
<evidence type="ECO:0000313" key="6">
    <source>
        <dbReference type="EMBL" id="SNY42938.1"/>
    </source>
</evidence>
<protein>
    <submittedName>
        <fullName evidence="6">Ribokinase</fullName>
    </submittedName>
</protein>
<sequence length="278" mass="28367">MVTERIAVFGRANADLTVRVPHRASQGRTAFGSPLVVTPGGKAFNQACAVARLGGRATLVANAGDDEWGRMLARTLTEFGVDSKDFRLRPGVPTGAAIIEVTPDGESYVTFARSPSTDPTPSDAARVRADVVVAQLDVAAEAVQAIPRPRLLIGNLIPSEGVDLAALDLYVVNEHEAAAVLGTPHADAAAAVDGLLDLGIPAVVVTAGSRGASYGQRSGTGAVPAPQVKSVDSSGAGDAFLAALALDLSRGRPLPDAVAAAVLVGSRAVQQRGSLLRN</sequence>
<evidence type="ECO:0000256" key="3">
    <source>
        <dbReference type="ARBA" id="ARBA00022777"/>
    </source>
</evidence>
<dbReference type="InterPro" id="IPR029056">
    <property type="entry name" value="Ribokinase-like"/>
</dbReference>
<evidence type="ECO:0000259" key="5">
    <source>
        <dbReference type="Pfam" id="PF00294"/>
    </source>
</evidence>
<reference evidence="6 7" key="1">
    <citation type="submission" date="2017-09" db="EMBL/GenBank/DDBJ databases">
        <authorList>
            <person name="Ehlers B."/>
            <person name="Leendertz F.H."/>
        </authorList>
    </citation>
    <scope>NUCLEOTIDE SEQUENCE [LARGE SCALE GENOMIC DNA]</scope>
    <source>
        <strain evidence="6 7">CGMCC 4.6857</strain>
    </source>
</reference>
<dbReference type="InterPro" id="IPR002173">
    <property type="entry name" value="Carboh/pur_kinase_PfkB_CS"/>
</dbReference>
<evidence type="ECO:0000256" key="4">
    <source>
        <dbReference type="RuleBase" id="RU003704"/>
    </source>
</evidence>
<dbReference type="GO" id="GO:0016301">
    <property type="term" value="F:kinase activity"/>
    <property type="evidence" value="ECO:0007669"/>
    <property type="project" value="UniProtKB-KW"/>
</dbReference>
<dbReference type="PRINTS" id="PR00990">
    <property type="entry name" value="RIBOKINASE"/>
</dbReference>
<dbReference type="AlphaFoldDB" id="A0A285I4P5"/>
<feature type="domain" description="Carbohydrate kinase PfkB" evidence="5">
    <location>
        <begin position="4"/>
        <end position="274"/>
    </location>
</feature>
<keyword evidence="2 4" id="KW-0808">Transferase</keyword>
<dbReference type="Proteomes" id="UP000219612">
    <property type="component" value="Unassembled WGS sequence"/>
</dbReference>
<evidence type="ECO:0000313" key="7">
    <source>
        <dbReference type="Proteomes" id="UP000219612"/>
    </source>
</evidence>
<dbReference type="GO" id="GO:0006796">
    <property type="term" value="P:phosphate-containing compound metabolic process"/>
    <property type="evidence" value="ECO:0007669"/>
    <property type="project" value="UniProtKB-ARBA"/>
</dbReference>
<dbReference type="InterPro" id="IPR002139">
    <property type="entry name" value="Ribo/fructo_kinase"/>
</dbReference>
<organism evidence="6 7">
    <name type="scientific">Paractinoplanes atraurantiacus</name>
    <dbReference type="NCBI Taxonomy" id="1036182"/>
    <lineage>
        <taxon>Bacteria</taxon>
        <taxon>Bacillati</taxon>
        <taxon>Actinomycetota</taxon>
        <taxon>Actinomycetes</taxon>
        <taxon>Micromonosporales</taxon>
        <taxon>Micromonosporaceae</taxon>
        <taxon>Paractinoplanes</taxon>
    </lineage>
</organism>
<keyword evidence="7" id="KW-1185">Reference proteome</keyword>
<dbReference type="SUPFAM" id="SSF53613">
    <property type="entry name" value="Ribokinase-like"/>
    <property type="match status" value="1"/>
</dbReference>
<comment type="similarity">
    <text evidence="1 4">Belongs to the carbohydrate kinase PfkB family.</text>
</comment>
<keyword evidence="3 4" id="KW-0418">Kinase</keyword>
<dbReference type="PANTHER" id="PTHR10584:SF166">
    <property type="entry name" value="RIBOKINASE"/>
    <property type="match status" value="1"/>
</dbReference>